<accession>A0A3N9TL14</accession>
<evidence type="ECO:0000256" key="1">
    <source>
        <dbReference type="ARBA" id="ARBA00001946"/>
    </source>
</evidence>
<evidence type="ECO:0000313" key="6">
    <source>
        <dbReference type="EMBL" id="RQW64811.1"/>
    </source>
</evidence>
<comment type="cofactor">
    <cofactor evidence="1">
        <name>Mg(2+)</name>
        <dbReference type="ChEBI" id="CHEBI:18420"/>
    </cofactor>
</comment>
<name>A0A3N9TL14_9VIBR</name>
<keyword evidence="4" id="KW-0812">Transmembrane</keyword>
<dbReference type="SMART" id="SM00267">
    <property type="entry name" value="GGDEF"/>
    <property type="match status" value="1"/>
</dbReference>
<dbReference type="InterPro" id="IPR000160">
    <property type="entry name" value="GGDEF_dom"/>
</dbReference>
<dbReference type="InterPro" id="IPR029787">
    <property type="entry name" value="Nucleotide_cyclase"/>
</dbReference>
<dbReference type="PROSITE" id="PS50887">
    <property type="entry name" value="GGDEF"/>
    <property type="match status" value="1"/>
</dbReference>
<keyword evidence="4" id="KW-1133">Transmembrane helix</keyword>
<reference evidence="6 7" key="1">
    <citation type="submission" date="2018-11" db="EMBL/GenBank/DDBJ databases">
        <title>Vibrio LJC006 sp. nov., isolated from seawater during the bloom of the enteromorpha.</title>
        <authorList>
            <person name="Liang J."/>
        </authorList>
    </citation>
    <scope>NUCLEOTIDE SEQUENCE [LARGE SCALE GENOMIC DNA]</scope>
    <source>
        <strain evidence="6 7">LJC006</strain>
    </source>
</reference>
<dbReference type="GO" id="GO:0005886">
    <property type="term" value="C:plasma membrane"/>
    <property type="evidence" value="ECO:0007669"/>
    <property type="project" value="TreeGrafter"/>
</dbReference>
<dbReference type="Proteomes" id="UP000281112">
    <property type="component" value="Unassembled WGS sequence"/>
</dbReference>
<feature type="transmembrane region" description="Helical" evidence="4">
    <location>
        <begin position="241"/>
        <end position="260"/>
    </location>
</feature>
<dbReference type="AlphaFoldDB" id="A0A3N9TL14"/>
<comment type="catalytic activity">
    <reaction evidence="3">
        <text>2 GTP = 3',3'-c-di-GMP + 2 diphosphate</text>
        <dbReference type="Rhea" id="RHEA:24898"/>
        <dbReference type="ChEBI" id="CHEBI:33019"/>
        <dbReference type="ChEBI" id="CHEBI:37565"/>
        <dbReference type="ChEBI" id="CHEBI:58805"/>
        <dbReference type="EC" id="2.7.7.65"/>
    </reaction>
</comment>
<feature type="domain" description="GGDEF" evidence="5">
    <location>
        <begin position="299"/>
        <end position="421"/>
    </location>
</feature>
<dbReference type="GO" id="GO:0043709">
    <property type="term" value="P:cell adhesion involved in single-species biofilm formation"/>
    <property type="evidence" value="ECO:0007669"/>
    <property type="project" value="TreeGrafter"/>
</dbReference>
<evidence type="ECO:0000256" key="3">
    <source>
        <dbReference type="ARBA" id="ARBA00034247"/>
    </source>
</evidence>
<dbReference type="EC" id="2.7.7.65" evidence="2"/>
<proteinExistence type="predicted"/>
<dbReference type="Pfam" id="PF00990">
    <property type="entry name" value="GGDEF"/>
    <property type="match status" value="1"/>
</dbReference>
<organism evidence="6 7">
    <name type="scientific">Vibrio viridaestus</name>
    <dbReference type="NCBI Taxonomy" id="2487322"/>
    <lineage>
        <taxon>Bacteria</taxon>
        <taxon>Pseudomonadati</taxon>
        <taxon>Pseudomonadota</taxon>
        <taxon>Gammaproteobacteria</taxon>
        <taxon>Vibrionales</taxon>
        <taxon>Vibrionaceae</taxon>
        <taxon>Vibrio</taxon>
    </lineage>
</organism>
<dbReference type="SUPFAM" id="SSF55073">
    <property type="entry name" value="Nucleotide cyclase"/>
    <property type="match status" value="1"/>
</dbReference>
<evidence type="ECO:0000259" key="5">
    <source>
        <dbReference type="PROSITE" id="PS50887"/>
    </source>
</evidence>
<evidence type="ECO:0000256" key="4">
    <source>
        <dbReference type="SAM" id="Phobius"/>
    </source>
</evidence>
<dbReference type="EMBL" id="RJVQ01000001">
    <property type="protein sequence ID" value="RQW64811.1"/>
    <property type="molecule type" value="Genomic_DNA"/>
</dbReference>
<dbReference type="GO" id="GO:1902201">
    <property type="term" value="P:negative regulation of bacterial-type flagellum-dependent cell motility"/>
    <property type="evidence" value="ECO:0007669"/>
    <property type="project" value="TreeGrafter"/>
</dbReference>
<dbReference type="NCBIfam" id="TIGR00254">
    <property type="entry name" value="GGDEF"/>
    <property type="match status" value="1"/>
</dbReference>
<keyword evidence="4" id="KW-0472">Membrane</keyword>
<evidence type="ECO:0000313" key="7">
    <source>
        <dbReference type="Proteomes" id="UP000281112"/>
    </source>
</evidence>
<keyword evidence="7" id="KW-1185">Reference proteome</keyword>
<comment type="caution">
    <text evidence="6">The sequence shown here is derived from an EMBL/GenBank/DDBJ whole genome shotgun (WGS) entry which is preliminary data.</text>
</comment>
<dbReference type="FunFam" id="3.30.70.270:FF:000001">
    <property type="entry name" value="Diguanylate cyclase domain protein"/>
    <property type="match status" value="1"/>
</dbReference>
<dbReference type="GO" id="GO:0052621">
    <property type="term" value="F:diguanylate cyclase activity"/>
    <property type="evidence" value="ECO:0007669"/>
    <property type="project" value="UniProtKB-EC"/>
</dbReference>
<dbReference type="PANTHER" id="PTHR45138">
    <property type="entry name" value="REGULATORY COMPONENTS OF SENSORY TRANSDUCTION SYSTEM"/>
    <property type="match status" value="1"/>
</dbReference>
<gene>
    <name evidence="6" type="ORF">EES38_01865</name>
</gene>
<protein>
    <recommendedName>
        <fullName evidence="2">diguanylate cyclase</fullName>
        <ecNumber evidence="2">2.7.7.65</ecNumber>
    </recommendedName>
</protein>
<dbReference type="PANTHER" id="PTHR45138:SF9">
    <property type="entry name" value="DIGUANYLATE CYCLASE DGCM-RELATED"/>
    <property type="match status" value="1"/>
</dbReference>
<dbReference type="InterPro" id="IPR043128">
    <property type="entry name" value="Rev_trsase/Diguanyl_cyclase"/>
</dbReference>
<dbReference type="OrthoDB" id="5845308at2"/>
<dbReference type="Gene3D" id="3.30.70.270">
    <property type="match status" value="1"/>
</dbReference>
<sequence length="421" mass="48050">MLTHPTTVSRSSANIELKCLIATLLIIFVFNTPISFLKSSKLRGMESNLSLSATVLNERFNILRYLIVQTPYQCSLNLSVHSSFNGTEHLFGFIEGIQRNKVIHQNQSCSKETPSTLSVSTLYIPNLNKIKIIQPECIDQRVQSTLSMTLNLERLMSFRQNDVVLANFEGHVMSHKRTEMLSGISLKRQYPKLWESITVAQKSSFSVSDNNVTALVHRIEFIGGQHFYLIKIVNDDDLIPPYFYIVIVLLSLFLGGGYYLSQLLKEKNTLKKLSYTDQLSGLHNRHYLSEISRRLACDKRYHLCIFDIDHFKRVNDKYGHDIGDQVIKRVADVLKSQMKMGDMAFRIGGEEFLVIMKVDSREVAIHRVERIRKMVQELPQKPSVSISGGLCCINRPIEEVIKCADAQLYQAKQSGRNIIVC</sequence>
<dbReference type="InterPro" id="IPR050469">
    <property type="entry name" value="Diguanylate_Cyclase"/>
</dbReference>
<evidence type="ECO:0000256" key="2">
    <source>
        <dbReference type="ARBA" id="ARBA00012528"/>
    </source>
</evidence>
<feature type="transmembrane region" description="Helical" evidence="4">
    <location>
        <begin position="20"/>
        <end position="37"/>
    </location>
</feature>
<dbReference type="CDD" id="cd01949">
    <property type="entry name" value="GGDEF"/>
    <property type="match status" value="1"/>
</dbReference>